<dbReference type="InterPro" id="IPR018114">
    <property type="entry name" value="TRYPSIN_HIS"/>
</dbReference>
<dbReference type="InterPro" id="IPR001314">
    <property type="entry name" value="Peptidase_S1A"/>
</dbReference>
<keyword evidence="3" id="KW-1015">Disulfide bond</keyword>
<dbReference type="PROSITE" id="PS50240">
    <property type="entry name" value="TRYPSIN_DOM"/>
    <property type="match status" value="1"/>
</dbReference>
<dbReference type="InterPro" id="IPR001254">
    <property type="entry name" value="Trypsin_dom"/>
</dbReference>
<protein>
    <submittedName>
        <fullName evidence="5">Oidioi.mRNA.OKI2018_I69.chr2.g6191.t1.cds</fullName>
    </submittedName>
</protein>
<dbReference type="PROSITE" id="PS00134">
    <property type="entry name" value="TRYPSIN_HIS"/>
    <property type="match status" value="1"/>
</dbReference>
<dbReference type="PANTHER" id="PTHR24252:SF7">
    <property type="entry name" value="HYALIN"/>
    <property type="match status" value="1"/>
</dbReference>
<dbReference type="PANTHER" id="PTHR24252">
    <property type="entry name" value="ACROSIN-RELATED"/>
    <property type="match status" value="1"/>
</dbReference>
<evidence type="ECO:0000256" key="3">
    <source>
        <dbReference type="ARBA" id="ARBA00023157"/>
    </source>
</evidence>
<dbReference type="SMART" id="SM00020">
    <property type="entry name" value="Tryp_SPc"/>
    <property type="match status" value="1"/>
</dbReference>
<name>A0ABN7T275_OIKDI</name>
<feature type="domain" description="Peptidase S1" evidence="4">
    <location>
        <begin position="64"/>
        <end position="255"/>
    </location>
</feature>
<dbReference type="Proteomes" id="UP001158576">
    <property type="component" value="Chromosome 2"/>
</dbReference>
<dbReference type="InterPro" id="IPR043504">
    <property type="entry name" value="Peptidase_S1_PA_chymotrypsin"/>
</dbReference>
<gene>
    <name evidence="5" type="ORF">OKIOD_LOCUS14956</name>
</gene>
<organism evidence="5 6">
    <name type="scientific">Oikopleura dioica</name>
    <name type="common">Tunicate</name>
    <dbReference type="NCBI Taxonomy" id="34765"/>
    <lineage>
        <taxon>Eukaryota</taxon>
        <taxon>Metazoa</taxon>
        <taxon>Chordata</taxon>
        <taxon>Tunicata</taxon>
        <taxon>Appendicularia</taxon>
        <taxon>Copelata</taxon>
        <taxon>Oikopleuridae</taxon>
        <taxon>Oikopleura</taxon>
    </lineage>
</organism>
<keyword evidence="2" id="KW-0378">Hydrolase</keyword>
<dbReference type="PRINTS" id="PR00722">
    <property type="entry name" value="CHYMOTRYPSIN"/>
</dbReference>
<accession>A0ABN7T275</accession>
<dbReference type="Pfam" id="PF00089">
    <property type="entry name" value="Trypsin"/>
    <property type="match status" value="1"/>
</dbReference>
<dbReference type="InterPro" id="IPR009003">
    <property type="entry name" value="Peptidase_S1_PA"/>
</dbReference>
<evidence type="ECO:0000256" key="1">
    <source>
        <dbReference type="ARBA" id="ARBA00022670"/>
    </source>
</evidence>
<keyword evidence="2" id="KW-0720">Serine protease</keyword>
<sequence>MNLDQENLCPSIQQTPEAVEYEYLDRSLTQWMHVSYDGQSMERISVFNKDRNITKREIRREERIVGGAVTSIQQHPFYASLYLNGYDSHVCGGSLITKEWVLTAAHCIDAYPQLNSWKIHLGASSAQEIKDQNYEFHHESDPSVLVLHPDWDPMTFVGDIALMKLETPVEAYTSYIQPHCVHLPSHGPTLSPGDQVTVVGFGLTDENASGASENLREVTLDMLSAQTCNDAFGANWVLEDMICAGKLEGKQGDEN</sequence>
<dbReference type="CDD" id="cd00190">
    <property type="entry name" value="Tryp_SPc"/>
    <property type="match status" value="1"/>
</dbReference>
<dbReference type="Gene3D" id="2.40.10.10">
    <property type="entry name" value="Trypsin-like serine proteases"/>
    <property type="match status" value="1"/>
</dbReference>
<evidence type="ECO:0000313" key="5">
    <source>
        <dbReference type="EMBL" id="CAG5111920.1"/>
    </source>
</evidence>
<dbReference type="SUPFAM" id="SSF50494">
    <property type="entry name" value="Trypsin-like serine proteases"/>
    <property type="match status" value="1"/>
</dbReference>
<evidence type="ECO:0000313" key="6">
    <source>
        <dbReference type="Proteomes" id="UP001158576"/>
    </source>
</evidence>
<evidence type="ECO:0000256" key="2">
    <source>
        <dbReference type="ARBA" id="ARBA00022825"/>
    </source>
</evidence>
<keyword evidence="6" id="KW-1185">Reference proteome</keyword>
<keyword evidence="1" id="KW-0645">Protease</keyword>
<reference evidence="5 6" key="1">
    <citation type="submission" date="2021-04" db="EMBL/GenBank/DDBJ databases">
        <authorList>
            <person name="Bliznina A."/>
        </authorList>
    </citation>
    <scope>NUCLEOTIDE SEQUENCE [LARGE SCALE GENOMIC DNA]</scope>
</reference>
<evidence type="ECO:0000259" key="4">
    <source>
        <dbReference type="PROSITE" id="PS50240"/>
    </source>
</evidence>
<dbReference type="EMBL" id="OU015567">
    <property type="protein sequence ID" value="CAG5111920.1"/>
    <property type="molecule type" value="Genomic_DNA"/>
</dbReference>
<proteinExistence type="predicted"/>